<name>A0ABP1R9T3_9HEXA</name>
<feature type="transmembrane region" description="Helical" evidence="1">
    <location>
        <begin position="505"/>
        <end position="525"/>
    </location>
</feature>
<feature type="transmembrane region" description="Helical" evidence="1">
    <location>
        <begin position="532"/>
        <end position="554"/>
    </location>
</feature>
<sequence>MEKEIEQDEKMLPMDSRTMFIAWIGKVMVMSGKCYAVLVSISSGLDPKFPTNVFAIYWPDVANLDGTTMTMLHRIVTMVVNLVAWHLISYCGVLTCIEMLVSMEAVRVYQLSLLNYTKASRSIDTWEKIKQMYSRLRLLTQMFNEVHANGIIVHLLIFTSVSQIVSVYSVIRCGGLPLPILTTLLFIGFDTYIVVIGVYAGAGEVNKTSKENVLRSKIFVENQETLHLFWQHHPEGLSSIMVLKKGLIVPVQQAIQMDSWFQITPFQWDGPNSQFKIKNTTSSQAWRIIAYIYFCVTGNLMLFSCILNSSSYTTAERSQTVVTAVLFHFCGSVLKTQHTEHLSIISVLNGLLKMEEEIEHDRRMHPKDFRTLLIKWIGKLIVTSGKCYPVLVSIGSGFDPKFPTNALAIYWPDTENLDGGTILTLLHRFVTMVVNLVVWHLITYCGIMTVNEMLVSMEAVLVYQLSLLNYTKVSRSIDTWVKVKHMYSRLRLLIQRFNDVHANGILVHILLLISVSQIVSVYSLIRCGGLQYPILITLLFISFDSYITLIGVFGSAGEVNQTSREVTVGLRRKGFKVKSIMVQKMMKAFPDLRIGFGSVNFIEVTTPLQFLNFNNLRIVDLLLFNRK</sequence>
<feature type="transmembrane region" description="Helical" evidence="1">
    <location>
        <begin position="429"/>
        <end position="450"/>
    </location>
</feature>
<feature type="transmembrane region" description="Helical" evidence="1">
    <location>
        <begin position="288"/>
        <end position="307"/>
    </location>
</feature>
<comment type="caution">
    <text evidence="2">The sequence shown here is derived from an EMBL/GenBank/DDBJ whole genome shotgun (WGS) entry which is preliminary data.</text>
</comment>
<evidence type="ECO:0000313" key="3">
    <source>
        <dbReference type="Proteomes" id="UP001642540"/>
    </source>
</evidence>
<reference evidence="2 3" key="1">
    <citation type="submission" date="2024-08" db="EMBL/GenBank/DDBJ databases">
        <authorList>
            <person name="Cucini C."/>
            <person name="Frati F."/>
        </authorList>
    </citation>
    <scope>NUCLEOTIDE SEQUENCE [LARGE SCALE GENOMIC DNA]</scope>
</reference>
<feature type="transmembrane region" description="Helical" evidence="1">
    <location>
        <begin position="151"/>
        <end position="171"/>
    </location>
</feature>
<protein>
    <submittedName>
        <fullName evidence="2">Uncharacterized protein</fullName>
    </submittedName>
</protein>
<evidence type="ECO:0000256" key="1">
    <source>
        <dbReference type="SAM" id="Phobius"/>
    </source>
</evidence>
<feature type="transmembrane region" description="Helical" evidence="1">
    <location>
        <begin position="178"/>
        <end position="202"/>
    </location>
</feature>
<proteinExistence type="predicted"/>
<gene>
    <name evidence="2" type="ORF">ODALV1_LOCUS19286</name>
</gene>
<organism evidence="2 3">
    <name type="scientific">Orchesella dallaii</name>
    <dbReference type="NCBI Taxonomy" id="48710"/>
    <lineage>
        <taxon>Eukaryota</taxon>
        <taxon>Metazoa</taxon>
        <taxon>Ecdysozoa</taxon>
        <taxon>Arthropoda</taxon>
        <taxon>Hexapoda</taxon>
        <taxon>Collembola</taxon>
        <taxon>Entomobryomorpha</taxon>
        <taxon>Entomobryoidea</taxon>
        <taxon>Orchesellidae</taxon>
        <taxon>Orchesellinae</taxon>
        <taxon>Orchesella</taxon>
    </lineage>
</organism>
<evidence type="ECO:0000313" key="2">
    <source>
        <dbReference type="EMBL" id="CAL8121238.1"/>
    </source>
</evidence>
<dbReference type="EMBL" id="CAXLJM020000065">
    <property type="protein sequence ID" value="CAL8121238.1"/>
    <property type="molecule type" value="Genomic_DNA"/>
</dbReference>
<keyword evidence="1" id="KW-1133">Transmembrane helix</keyword>
<feature type="transmembrane region" description="Helical" evidence="1">
    <location>
        <begin position="20"/>
        <end position="41"/>
    </location>
</feature>
<keyword evidence="1" id="KW-0812">Transmembrane</keyword>
<accession>A0ABP1R9T3</accession>
<feature type="transmembrane region" description="Helical" evidence="1">
    <location>
        <begin position="79"/>
        <end position="101"/>
    </location>
</feature>
<keyword evidence="1" id="KW-0472">Membrane</keyword>
<dbReference type="Proteomes" id="UP001642540">
    <property type="component" value="Unassembled WGS sequence"/>
</dbReference>
<keyword evidence="3" id="KW-1185">Reference proteome</keyword>